<dbReference type="SUPFAM" id="SSF82708">
    <property type="entry name" value="R3H domain"/>
    <property type="match status" value="1"/>
</dbReference>
<dbReference type="Proteomes" id="UP000789706">
    <property type="component" value="Unassembled WGS sequence"/>
</dbReference>
<dbReference type="Pfam" id="PF01424">
    <property type="entry name" value="R3H"/>
    <property type="match status" value="1"/>
</dbReference>
<feature type="region of interest" description="Disordered" evidence="2">
    <location>
        <begin position="570"/>
        <end position="662"/>
    </location>
</feature>
<evidence type="ECO:0000259" key="3">
    <source>
        <dbReference type="PROSITE" id="PS51061"/>
    </source>
</evidence>
<keyword evidence="1" id="KW-0597">Phosphoprotein</keyword>
<feature type="compositionally biased region" description="Low complexity" evidence="2">
    <location>
        <begin position="222"/>
        <end position="250"/>
    </location>
</feature>
<dbReference type="GO" id="GO:0003676">
    <property type="term" value="F:nucleic acid binding"/>
    <property type="evidence" value="ECO:0007669"/>
    <property type="project" value="UniProtKB-UniRule"/>
</dbReference>
<dbReference type="InterPro" id="IPR001374">
    <property type="entry name" value="R3H_dom"/>
</dbReference>
<sequence>MSKSLSQNMPSFVTGNNTLISTIDLTQTPSRSGTSSPSLEIELTPEQSANLGEIDFNTGLDGFLLAALKNPKDRLFLLKLDREMERFINDNHTRLEFPPMNSYQRLIVHRVAQYFKLSHVVDNSGKAVILYKSPETLIPTLRFSDLLEQEEEKPEKSVKIMRRQQTNLQLLRSTGDSDSNSEGERRILTIEEREAAYQKARARIFKDLEQKNEENEREEIEGNITSSSNPSSTNVSNISNNNDQQNFDSNIKTKNTHQNKGNNKNSGKNNANNVKNRQSQSSRVQQNFNYNPPIDRPIYMKGRPINNFPGPPPMMPPGPFGPPFFNGPPHMNIYDNMMPLQPPPMLPPEMQIGHPMNNPYANVPHEWNPTLAGPYPRPGVRNLWGAETFNPPPPPEIGGGPSLFINSINSINSMDNKSNKSPLIHEGTTTSSGSSMNNSVFDGNNSLWANKGQWNNNLSGVWNNSSDAPSMSIFNPSQQSSAEFPIQNVPGVPLMHPQMFPGMVPPPMSNPTNTGPRRNNNGNQMYLGPMHQEYINNMQRFGMVPPPMTGFPNQLPPTNVTGAIRPPKSTELFDPNNSSTFSTQNYTNNSLPTSNHVQLSSNSSRRKNVIDTSNNLNNNNPIVDGSMMRSLSISSNSSQQGKNHQLPYEGVKPSEANEPPQPSHIIELHDFVESDNLLDISLGNATIKRISPPQSSPNKRPTILAIFKNSHEATKA</sequence>
<evidence type="ECO:0000256" key="2">
    <source>
        <dbReference type="SAM" id="MobiDB-lite"/>
    </source>
</evidence>
<dbReference type="OrthoDB" id="278430at2759"/>
<reference evidence="5" key="1">
    <citation type="submission" date="2021-06" db="EMBL/GenBank/DDBJ databases">
        <authorList>
            <person name="Kallberg Y."/>
            <person name="Tangrot J."/>
            <person name="Rosling A."/>
        </authorList>
    </citation>
    <scope>NUCLEOTIDE SEQUENCE</scope>
    <source>
        <strain evidence="5">AZ414A</strain>
    </source>
</reference>
<feature type="non-terminal residue" evidence="5">
    <location>
        <position position="716"/>
    </location>
</feature>
<name>A0A9N9AQH0_9GLOM</name>
<dbReference type="Gene3D" id="3.30.1370.50">
    <property type="entry name" value="R3H-like domain"/>
    <property type="match status" value="1"/>
</dbReference>
<keyword evidence="6" id="KW-1185">Reference proteome</keyword>
<dbReference type="PANTHER" id="PTHR15672">
    <property type="entry name" value="CAMP-REGULATED PHOSPHOPROTEIN 21 RELATED R3H DOMAIN CONTAINING PROTEIN"/>
    <property type="match status" value="1"/>
</dbReference>
<dbReference type="EMBL" id="CAJVPK010000699">
    <property type="protein sequence ID" value="CAG8541257.1"/>
    <property type="molecule type" value="Genomic_DNA"/>
</dbReference>
<dbReference type="PROSITE" id="PS51061">
    <property type="entry name" value="R3H"/>
    <property type="match status" value="1"/>
</dbReference>
<feature type="compositionally biased region" description="Low complexity" evidence="2">
    <location>
        <begin position="259"/>
        <end position="286"/>
    </location>
</feature>
<dbReference type="PANTHER" id="PTHR15672:SF8">
    <property type="entry name" value="PROTEIN ENCORE"/>
    <property type="match status" value="1"/>
</dbReference>
<feature type="compositionally biased region" description="Polar residues" evidence="2">
    <location>
        <begin position="610"/>
        <end position="621"/>
    </location>
</feature>
<dbReference type="InterPro" id="IPR036867">
    <property type="entry name" value="R3H_dom_sf"/>
</dbReference>
<comment type="caution">
    <text evidence="5">The sequence shown here is derived from an EMBL/GenBank/DDBJ whole genome shotgun (WGS) entry which is preliminary data.</text>
</comment>
<feature type="domain" description="SUZ" evidence="4">
    <location>
        <begin position="137"/>
        <end position="209"/>
    </location>
</feature>
<evidence type="ECO:0000313" key="5">
    <source>
        <dbReference type="EMBL" id="CAG8541257.1"/>
    </source>
</evidence>
<dbReference type="InterPro" id="IPR051937">
    <property type="entry name" value="R3H_domain_containing"/>
</dbReference>
<accession>A0A9N9AQH0</accession>
<organism evidence="5 6">
    <name type="scientific">Diversispora eburnea</name>
    <dbReference type="NCBI Taxonomy" id="1213867"/>
    <lineage>
        <taxon>Eukaryota</taxon>
        <taxon>Fungi</taxon>
        <taxon>Fungi incertae sedis</taxon>
        <taxon>Mucoromycota</taxon>
        <taxon>Glomeromycotina</taxon>
        <taxon>Glomeromycetes</taxon>
        <taxon>Diversisporales</taxon>
        <taxon>Diversisporaceae</taxon>
        <taxon>Diversispora</taxon>
    </lineage>
</organism>
<dbReference type="InterPro" id="IPR024771">
    <property type="entry name" value="SUZ"/>
</dbReference>
<feature type="region of interest" description="Disordered" evidence="2">
    <location>
        <begin position="208"/>
        <end position="298"/>
    </location>
</feature>
<evidence type="ECO:0000313" key="6">
    <source>
        <dbReference type="Proteomes" id="UP000789706"/>
    </source>
</evidence>
<gene>
    <name evidence="5" type="ORF">DEBURN_LOCUS6622</name>
</gene>
<proteinExistence type="predicted"/>
<feature type="domain" description="R3H" evidence="3">
    <location>
        <begin position="74"/>
        <end position="136"/>
    </location>
</feature>
<dbReference type="CDD" id="cd02642">
    <property type="entry name" value="R3H_encore_like"/>
    <property type="match status" value="1"/>
</dbReference>
<dbReference type="AlphaFoldDB" id="A0A9N9AQH0"/>
<feature type="compositionally biased region" description="Low complexity" evidence="2">
    <location>
        <begin position="626"/>
        <end position="638"/>
    </location>
</feature>
<dbReference type="SMART" id="SM00393">
    <property type="entry name" value="R3H"/>
    <property type="match status" value="1"/>
</dbReference>
<evidence type="ECO:0000256" key="1">
    <source>
        <dbReference type="ARBA" id="ARBA00022553"/>
    </source>
</evidence>
<dbReference type="PROSITE" id="PS51673">
    <property type="entry name" value="SUZ"/>
    <property type="match status" value="1"/>
</dbReference>
<protein>
    <submittedName>
        <fullName evidence="5">10788_t:CDS:1</fullName>
    </submittedName>
</protein>
<feature type="compositionally biased region" description="Polar residues" evidence="2">
    <location>
        <begin position="575"/>
        <end position="603"/>
    </location>
</feature>
<evidence type="ECO:0000259" key="4">
    <source>
        <dbReference type="PROSITE" id="PS51673"/>
    </source>
</evidence>
<dbReference type="Pfam" id="PF12752">
    <property type="entry name" value="SUZ"/>
    <property type="match status" value="1"/>
</dbReference>